<feature type="domain" description="SLH" evidence="5">
    <location>
        <begin position="1286"/>
        <end position="1345"/>
    </location>
</feature>
<dbReference type="Pfam" id="PF00395">
    <property type="entry name" value="SLH"/>
    <property type="match status" value="3"/>
</dbReference>
<feature type="chain" id="PRO_5007479335" evidence="4">
    <location>
        <begin position="26"/>
        <end position="1480"/>
    </location>
</feature>
<feature type="domain" description="SLH" evidence="5">
    <location>
        <begin position="1347"/>
        <end position="1410"/>
    </location>
</feature>
<keyword evidence="6" id="KW-0378">Hydrolase</keyword>
<keyword evidence="2" id="KW-0677">Repeat</keyword>
<gene>
    <name evidence="6" type="primary">xynA1_9</name>
    <name evidence="6" type="ORF">CLNEO_25110</name>
</gene>
<feature type="region of interest" description="Disordered" evidence="3">
    <location>
        <begin position="1035"/>
        <end position="1075"/>
    </location>
</feature>
<keyword evidence="6" id="KW-0326">Glycosidase</keyword>
<dbReference type="PANTHER" id="PTHR43308">
    <property type="entry name" value="OUTER MEMBRANE PROTEIN ALPHA-RELATED"/>
    <property type="match status" value="1"/>
</dbReference>
<dbReference type="InterPro" id="IPR013378">
    <property type="entry name" value="InlB-like_B-rpt"/>
</dbReference>
<evidence type="ECO:0000256" key="1">
    <source>
        <dbReference type="ARBA" id="ARBA00004196"/>
    </source>
</evidence>
<evidence type="ECO:0000313" key="7">
    <source>
        <dbReference type="Proteomes" id="UP000070539"/>
    </source>
</evidence>
<organism evidence="6 7">
    <name type="scientific">Anaerotignum neopropionicum</name>
    <dbReference type="NCBI Taxonomy" id="36847"/>
    <lineage>
        <taxon>Bacteria</taxon>
        <taxon>Bacillati</taxon>
        <taxon>Bacillota</taxon>
        <taxon>Clostridia</taxon>
        <taxon>Lachnospirales</taxon>
        <taxon>Anaerotignaceae</taxon>
        <taxon>Anaerotignum</taxon>
    </lineage>
</organism>
<dbReference type="EMBL" id="LRVM01000010">
    <property type="protein sequence ID" value="KXL52162.1"/>
    <property type="molecule type" value="Genomic_DNA"/>
</dbReference>
<dbReference type="Proteomes" id="UP000070539">
    <property type="component" value="Unassembled WGS sequence"/>
</dbReference>
<dbReference type="PROSITE" id="PS51272">
    <property type="entry name" value="SLH"/>
    <property type="match status" value="3"/>
</dbReference>
<accession>A0A136WCC4</accession>
<dbReference type="EC" id="3.2.1.8" evidence="6"/>
<dbReference type="Pfam" id="PF09479">
    <property type="entry name" value="Flg_new"/>
    <property type="match status" value="2"/>
</dbReference>
<proteinExistence type="predicted"/>
<dbReference type="OrthoDB" id="1864276at2"/>
<comment type="subcellular location">
    <subcellularLocation>
        <location evidence="1">Cell envelope</location>
    </subcellularLocation>
</comment>
<protein>
    <submittedName>
        <fullName evidence="6">Endo-1,4-beta-xylanase A</fullName>
        <ecNumber evidence="6">3.2.1.8</ecNumber>
    </submittedName>
</protein>
<dbReference type="InterPro" id="IPR001119">
    <property type="entry name" value="SLH_dom"/>
</dbReference>
<feature type="signal peptide" evidence="4">
    <location>
        <begin position="1"/>
        <end position="25"/>
    </location>
</feature>
<sequence length="1480" mass="153576">MRKKILGMLLVLCMVFTMVPATVFAAEEYNVWVGGIQVTAENTSGEGWSYTPAAGETPQTLTLEDANITTWGTFVDKPYAWGMSSLFGIYAAGELNIVLIGSNSVDISSSSTTTGFNCAIFVAGDIRISGSGSLTAKGGSVNNVSNYQSCGIYSYNTSIESATVTAIAGATQTSGCGSGFYGNLTMNNGGTLIADAQASEDSSYGAYLGTCVINDGTLTATGGDAAQYSYGLRIMSSITINGGTVTASSGSVGGTGFSRAMDKAPSFGASYTPQVTAGESSTVNTLVAVPDMNTYRDNNYVKIEPGTPPVATIEETSQGYATLQEAVDGVENGQTIKLLADVDLTTPVTTRAVDFTLDLNGKTITDTASYAAINHSVAGTLTIKDSSGGGSIIGSFDISSGGARAIYVNHANANLIIDGGIITGGRFTNYDGSGGNAIQVVEGNLTVNNGTITGGSGAIGSTMNGHGIGITSGTLTVNNGTITGGSGYRYGGIGISAYAAGATVIVNNGTITGGEGTFEHGCAMLVGSNSVTLNGGTLKSGNSGRAIDPNGLDAPLREASTLLGSGKSFLSSADGTIYDTLVDPSTILEDLTQCYLQVMNTPASYTVTYDNNSGTGTMSTGTALEGIAFTMPSCTLTPPAGKQFKEWAIGSADGTKVATGGTYIFTENTTVYAVWEEEPFAGTVIISGTLKFNETLTATVSGGNNTGILSYQWKRGTTNLSTGATYTTVLADIGQTITCEVTSDAQTGAISGSTTGTIAKADGLEVVGVSATNCTTLDNNDGTLIGVTADMKYKMSGDVDWTEGTGSTITGLSNGTYKVYMKETETHNAGAERTFTIAPYSITPTYGVSLDKTDTHVFAGATVGYGEQGTCTVQVSNTGNQATGALSVALSGANSDSFTLNKTNIDSIGASGNDTFTVKPNTGLAAGVYTATVTVAKALGNGNDITAQSFDISFTVTDAFNITFDANSGTVTPTTATTSLEGKLGSLPTPTRSGSYRFDGWFTAVSGGTQVTTATVFTGDDTIYARWTYIGGGGSGGGGSSGGTSNNSVNNNASNITVTTPPAEQPNNPTQGEIKVSGKVDENKNVIISLTDKNVADVYNKALADAKKNGNEENGITLVLNVDTGNQTANRMTVNLPKAVQDAIISKKIVNTVVVVDNPDILIGMDLSAVEEINKQANTDVNLTAEKADGNQLKGAAKEAIGSRPVFVLKVNYGSGRQVENFGEGSITVEIPYTLGENEDADNIFAVYIDDNGNVEWLTDSVYDRAKKVVRFSTKHFSTYGIGYKQTNLNFTDITNHWAKESIEFAVSRGLFSGTAASTFSPDTTMTRGMFVTALGRMAEVNTKKYTKTSFTDVKNDAYYMPYIEWASKNNIVTGMGEGKFAPGQSITREQMAVIMNNYAKVMGVVLPKVHDENTFADSAKIGTWARTAVENVLRAGIISGRSGNVFDPQDMATRAEVSVVMKRFMELAGDSDTVRVSYS</sequence>
<keyword evidence="6" id="KW-0119">Carbohydrate metabolism</keyword>
<evidence type="ECO:0000313" key="6">
    <source>
        <dbReference type="EMBL" id="KXL52162.1"/>
    </source>
</evidence>
<dbReference type="Gene3D" id="2.60.40.2700">
    <property type="match status" value="1"/>
</dbReference>
<dbReference type="RefSeq" id="WP_066089755.1">
    <property type="nucleotide sequence ID" value="NZ_LRVM01000010.1"/>
</dbReference>
<dbReference type="GO" id="GO:0031176">
    <property type="term" value="F:endo-1,4-beta-xylanase activity"/>
    <property type="evidence" value="ECO:0007669"/>
    <property type="project" value="UniProtKB-EC"/>
</dbReference>
<comment type="caution">
    <text evidence="6">The sequence shown here is derived from an EMBL/GenBank/DDBJ whole genome shotgun (WGS) entry which is preliminary data.</text>
</comment>
<keyword evidence="7" id="KW-1185">Reference proteome</keyword>
<keyword evidence="4" id="KW-0732">Signal</keyword>
<dbReference type="GO" id="GO:0045493">
    <property type="term" value="P:xylan catabolic process"/>
    <property type="evidence" value="ECO:0007669"/>
    <property type="project" value="UniProtKB-KW"/>
</dbReference>
<dbReference type="STRING" id="36847.CLNEO_25110"/>
<dbReference type="GO" id="GO:0030313">
    <property type="term" value="C:cell envelope"/>
    <property type="evidence" value="ECO:0007669"/>
    <property type="project" value="UniProtKB-SubCell"/>
</dbReference>
<evidence type="ECO:0000259" key="5">
    <source>
        <dbReference type="PROSITE" id="PS51272"/>
    </source>
</evidence>
<evidence type="ECO:0000256" key="2">
    <source>
        <dbReference type="ARBA" id="ARBA00022737"/>
    </source>
</evidence>
<keyword evidence="6" id="KW-0858">Xylan degradation</keyword>
<evidence type="ECO:0000256" key="3">
    <source>
        <dbReference type="SAM" id="MobiDB-lite"/>
    </source>
</evidence>
<feature type="compositionally biased region" description="Polar residues" evidence="3">
    <location>
        <begin position="1056"/>
        <end position="1071"/>
    </location>
</feature>
<name>A0A136WCC4_9FIRM</name>
<dbReference type="InterPro" id="IPR042229">
    <property type="entry name" value="Listeria/Bacterioides_rpt_sf"/>
</dbReference>
<dbReference type="PANTHER" id="PTHR43308:SF5">
    <property type="entry name" value="S-LAYER PROTEIN _ PEPTIDOGLYCAN ENDO-BETA-N-ACETYLGLUCOSAMINIDASE"/>
    <property type="match status" value="1"/>
</dbReference>
<reference evidence="6 7" key="1">
    <citation type="submission" date="2016-01" db="EMBL/GenBank/DDBJ databases">
        <title>Genome sequence of Clostridium neopropionicum X4, DSM-3847.</title>
        <authorList>
            <person name="Poehlein A."/>
            <person name="Beck M.H."/>
            <person name="Bengelsdorf F.R."/>
            <person name="Daniel R."/>
            <person name="Duerre P."/>
        </authorList>
    </citation>
    <scope>NUCLEOTIDE SEQUENCE [LARGE SCALE GENOMIC DNA]</scope>
    <source>
        <strain evidence="6 7">DSM-3847</strain>
    </source>
</reference>
<feature type="compositionally biased region" description="Low complexity" evidence="3">
    <location>
        <begin position="1043"/>
        <end position="1055"/>
    </location>
</feature>
<dbReference type="Gene3D" id="2.60.40.4270">
    <property type="entry name" value="Listeria-Bacteroides repeat domain"/>
    <property type="match status" value="2"/>
</dbReference>
<feature type="domain" description="SLH" evidence="5">
    <location>
        <begin position="1413"/>
        <end position="1476"/>
    </location>
</feature>
<dbReference type="PATRIC" id="fig|36847.3.peg.2937"/>
<evidence type="ECO:0000256" key="4">
    <source>
        <dbReference type="SAM" id="SignalP"/>
    </source>
</evidence>
<dbReference type="InterPro" id="IPR051465">
    <property type="entry name" value="Cell_Envelope_Struct_Comp"/>
</dbReference>
<keyword evidence="6" id="KW-0624">Polysaccharide degradation</keyword>